<dbReference type="AlphaFoldDB" id="A0A484F458"/>
<dbReference type="OrthoDB" id="18307at2157"/>
<proteinExistence type="inferred from homology"/>
<dbReference type="PANTHER" id="PTHR23407">
    <property type="entry name" value="ATPASE INHIBITOR/5-FORMYLTETRAHYDROFOLATE CYCLO-LIGASE"/>
    <property type="match status" value="1"/>
</dbReference>
<evidence type="ECO:0000256" key="1">
    <source>
        <dbReference type="ARBA" id="ARBA00010638"/>
    </source>
</evidence>
<dbReference type="Gene3D" id="3.40.50.10420">
    <property type="entry name" value="NagB/RpiA/CoA transferase-like"/>
    <property type="match status" value="1"/>
</dbReference>
<dbReference type="Proteomes" id="UP000294855">
    <property type="component" value="Unassembled WGS sequence"/>
</dbReference>
<accession>A0A484F458</accession>
<dbReference type="InterPro" id="IPR037171">
    <property type="entry name" value="NagB/RpiA_transferase-like"/>
</dbReference>
<dbReference type="Pfam" id="PF01812">
    <property type="entry name" value="5-FTHF_cyc-lig"/>
    <property type="match status" value="1"/>
</dbReference>
<dbReference type="RefSeq" id="WP_133517656.1">
    <property type="nucleotide sequence ID" value="NZ_JAHDUW010000004.1"/>
</dbReference>
<dbReference type="EMBL" id="SNYS01000009">
    <property type="protein sequence ID" value="TDQ68268.1"/>
    <property type="molecule type" value="Genomic_DNA"/>
</dbReference>
<evidence type="ECO:0000313" key="4">
    <source>
        <dbReference type="EMBL" id="TDQ68268.1"/>
    </source>
</evidence>
<evidence type="ECO:0000256" key="3">
    <source>
        <dbReference type="ARBA" id="ARBA00022840"/>
    </source>
</evidence>
<dbReference type="GO" id="GO:0035999">
    <property type="term" value="P:tetrahydrofolate interconversion"/>
    <property type="evidence" value="ECO:0007669"/>
    <property type="project" value="TreeGrafter"/>
</dbReference>
<keyword evidence="2" id="KW-0547">Nucleotide-binding</keyword>
<comment type="caution">
    <text evidence="4">The sequence shown here is derived from an EMBL/GenBank/DDBJ whole genome shotgun (WGS) entry which is preliminary data.</text>
</comment>
<evidence type="ECO:0000313" key="5">
    <source>
        <dbReference type="Proteomes" id="UP000294855"/>
    </source>
</evidence>
<dbReference type="GO" id="GO:0030272">
    <property type="term" value="F:5-formyltetrahydrofolate cyclo-ligase activity"/>
    <property type="evidence" value="ECO:0007669"/>
    <property type="project" value="TreeGrafter"/>
</dbReference>
<gene>
    <name evidence="4" type="ORF">C7391_1208</name>
</gene>
<dbReference type="InterPro" id="IPR002698">
    <property type="entry name" value="FTHF_cligase"/>
</dbReference>
<name>A0A484F458_9EURY</name>
<dbReference type="PIRSF" id="PIRSF006806">
    <property type="entry name" value="FTHF_cligase"/>
    <property type="match status" value="1"/>
</dbReference>
<keyword evidence="5" id="KW-1185">Reference proteome</keyword>
<evidence type="ECO:0000256" key="2">
    <source>
        <dbReference type="ARBA" id="ARBA00022741"/>
    </source>
</evidence>
<protein>
    <submittedName>
        <fullName evidence="4">5-formyltetrahydrofolate cyclo-ligase</fullName>
    </submittedName>
</protein>
<dbReference type="GO" id="GO:0005524">
    <property type="term" value="F:ATP binding"/>
    <property type="evidence" value="ECO:0007669"/>
    <property type="project" value="UniProtKB-KW"/>
</dbReference>
<keyword evidence="3" id="KW-0067">ATP-binding</keyword>
<dbReference type="InterPro" id="IPR024185">
    <property type="entry name" value="FTHF_cligase-like_sf"/>
</dbReference>
<dbReference type="PANTHER" id="PTHR23407:SF1">
    <property type="entry name" value="5-FORMYLTETRAHYDROFOLATE CYCLO-LIGASE"/>
    <property type="match status" value="1"/>
</dbReference>
<dbReference type="SUPFAM" id="SSF100950">
    <property type="entry name" value="NagB/RpiA/CoA transferase-like"/>
    <property type="match status" value="1"/>
</dbReference>
<keyword evidence="4" id="KW-0436">Ligase</keyword>
<dbReference type="GO" id="GO:0009396">
    <property type="term" value="P:folic acid-containing compound biosynthetic process"/>
    <property type="evidence" value="ECO:0007669"/>
    <property type="project" value="TreeGrafter"/>
</dbReference>
<organism evidence="4 5">
    <name type="scientific">Methanimicrococcus blatticola</name>
    <dbReference type="NCBI Taxonomy" id="91560"/>
    <lineage>
        <taxon>Archaea</taxon>
        <taxon>Methanobacteriati</taxon>
        <taxon>Methanobacteriota</taxon>
        <taxon>Stenosarchaea group</taxon>
        <taxon>Methanomicrobia</taxon>
        <taxon>Methanosarcinales</taxon>
        <taxon>Methanosarcinaceae</taxon>
        <taxon>Methanimicrococcus</taxon>
    </lineage>
</organism>
<dbReference type="NCBIfam" id="TIGR02727">
    <property type="entry name" value="MTHFS_bact"/>
    <property type="match status" value="1"/>
</dbReference>
<sequence>MKHHFRQFLRAHRDSLTQAEVLEKSKAITDRLIQSDLFEKSGSLFAYLDVRNEVSTRLLIEHCFEVGKPVYVPVTRDQEMFFAQLHDFSDLIEAGYGISEPAHPVKAEPDEKSLFIIPGVGFDKCGNRIGYGAGFYDKYLHCRNYMHLVGICFEIQMADELPKEETDVQMDSILTENRWILIEKERR</sequence>
<reference evidence="4 5" key="1">
    <citation type="submission" date="2019-03" db="EMBL/GenBank/DDBJ databases">
        <title>Genomic Encyclopedia of Type Strains, Phase IV (KMG-IV): sequencing the most valuable type-strain genomes for metagenomic binning, comparative biology and taxonomic classification.</title>
        <authorList>
            <person name="Goeker M."/>
        </authorList>
    </citation>
    <scope>NUCLEOTIDE SEQUENCE [LARGE SCALE GENOMIC DNA]</scope>
    <source>
        <strain evidence="4 5">DSM 13328</strain>
    </source>
</reference>
<comment type="similarity">
    <text evidence="1">Belongs to the 5-formyltetrahydrofolate cyclo-ligase family.</text>
</comment>